<sequence>MTEQAALALKYETELLNQAQQKGINLTAAQRAELSGVANQMASTEMATKNAKEAMDFAKDARKGFLSDLRSGLANGVRVFGNPSVRRL</sequence>
<dbReference type="AlphaFoldDB" id="L0NN95"/>
<dbReference type="EMBL" id="FO082820">
    <property type="protein sequence ID" value="CCF21847.1"/>
    <property type="molecule type" value="Genomic_DNA"/>
</dbReference>
<keyword evidence="2" id="KW-1185">Reference proteome</keyword>
<dbReference type="Proteomes" id="UP000010792">
    <property type="component" value="Chromosome"/>
</dbReference>
<proteinExistence type="predicted"/>
<dbReference type="OrthoDB" id="8219583at2"/>
<accession>L0NN95</accession>
<evidence type="ECO:0000313" key="1">
    <source>
        <dbReference type="EMBL" id="CCF21847.1"/>
    </source>
</evidence>
<evidence type="ECO:0000313" key="2">
    <source>
        <dbReference type="Proteomes" id="UP000010792"/>
    </source>
</evidence>
<organism evidence="1 2">
    <name type="scientific">Pseudorhizobium banfieldiae</name>
    <dbReference type="NCBI Taxonomy" id="1125847"/>
    <lineage>
        <taxon>Bacteria</taxon>
        <taxon>Pseudomonadati</taxon>
        <taxon>Pseudomonadota</taxon>
        <taxon>Alphaproteobacteria</taxon>
        <taxon>Hyphomicrobiales</taxon>
        <taxon>Rhizobiaceae</taxon>
        <taxon>Rhizobium/Agrobacterium group</taxon>
        <taxon>Pseudorhizobium</taxon>
    </lineage>
</organism>
<reference evidence="1 2" key="1">
    <citation type="journal article" date="2013" name="Genome Biol. Evol.">
        <title>Life in an arsenic-containing gold mine: genome and physiology of the autotrophic arsenite-oxidizing bacterium rhizobium sp. NT-26.</title>
        <authorList>
            <person name="Andres J."/>
            <person name="Arsene-Ploetze F."/>
            <person name="Barbe V."/>
            <person name="Brochier-Armanet C."/>
            <person name="Cleiss-Arnold J."/>
            <person name="Coppee J.Y."/>
            <person name="Dillies M.A."/>
            <person name="Geist"/>
            <person name="L"/>
            <person name="Joublin A."/>
            <person name="Koechler S."/>
            <person name="Lassalle F."/>
            <person name="Marchal M."/>
            <person name="Medigue C."/>
            <person name="Muller D."/>
            <person name="Nesme X."/>
            <person name="Plewniak F."/>
            <person name="Proux C."/>
            <person name="Ramirez-Bahena M.H."/>
            <person name="Schenowitz C."/>
            <person name="Sismeiro O."/>
            <person name="Vallenet D."/>
            <person name="Santini J.M."/>
            <person name="Bertin P.N."/>
        </authorList>
    </citation>
    <scope>NUCLEOTIDE SEQUENCE [LARGE SCALE GENOMIC DNA]</scope>
    <source>
        <strain evidence="1 2">NT-26</strain>
    </source>
</reference>
<protein>
    <submittedName>
        <fullName evidence="1">Uncharacterized protein</fullName>
    </submittedName>
</protein>
<dbReference type="KEGG" id="rht:NT26_4125"/>
<dbReference type="RefSeq" id="WP_052641291.1">
    <property type="nucleotide sequence ID" value="NZ_FO082820.1"/>
</dbReference>
<gene>
    <name evidence="1" type="ORF">NT26_4125</name>
</gene>
<dbReference type="STRING" id="1125847.NT26_4125"/>
<name>L0NN95_9HYPH</name>